<accession>A0A1M7G522</accession>
<dbReference type="EMBL" id="FRCA01000005">
    <property type="protein sequence ID" value="SHM11472.1"/>
    <property type="molecule type" value="Genomic_DNA"/>
</dbReference>
<dbReference type="STRING" id="44933.SAMN05660971_02197"/>
<evidence type="ECO:0000313" key="5">
    <source>
        <dbReference type="EMBL" id="GEN23657.1"/>
    </source>
</evidence>
<evidence type="ECO:0000313" key="8">
    <source>
        <dbReference type="Proteomes" id="UP000321726"/>
    </source>
</evidence>
<evidence type="ECO:0000313" key="7">
    <source>
        <dbReference type="Proteomes" id="UP000184123"/>
    </source>
</evidence>
<sequence>MTDIPSSRRQAVALAYDENDGAPRVIASGYGNIAEHIIEQAHQQGIHVHEEPALVGLLMQLDIDQQIPPELYQVIAELLVWIYELRS</sequence>
<keyword evidence="6" id="KW-0966">Cell projection</keyword>
<dbReference type="PANTHER" id="PTHR30531">
    <property type="entry name" value="FLAGELLAR BIOSYNTHETIC PROTEIN FLHB"/>
    <property type="match status" value="1"/>
</dbReference>
<proteinExistence type="inferred from homology"/>
<keyword evidence="3" id="KW-0813">Transport</keyword>
<dbReference type="AlphaFoldDB" id="A0A1M7G522"/>
<dbReference type="PANTHER" id="PTHR30531:SF12">
    <property type="entry name" value="FLAGELLAR BIOSYNTHETIC PROTEIN FLHB"/>
    <property type="match status" value="1"/>
</dbReference>
<reference evidence="6 7" key="1">
    <citation type="submission" date="2016-11" db="EMBL/GenBank/DDBJ databases">
        <authorList>
            <person name="Jaros S."/>
            <person name="Januszkiewicz K."/>
            <person name="Wedrychowicz H."/>
        </authorList>
    </citation>
    <scope>NUCLEOTIDE SEQUENCE [LARGE SCALE GENOMIC DNA]</scope>
    <source>
        <strain evidence="6 7">DSM 4740</strain>
    </source>
</reference>
<protein>
    <recommendedName>
        <fullName evidence="2">Flagellar biosynthetic protein FlhB</fullName>
    </recommendedName>
</protein>
<evidence type="ECO:0000256" key="4">
    <source>
        <dbReference type="ARBA" id="ARBA00025078"/>
    </source>
</evidence>
<dbReference type="Pfam" id="PF01312">
    <property type="entry name" value="Bac_export_2"/>
    <property type="match status" value="1"/>
</dbReference>
<dbReference type="Proteomes" id="UP000321726">
    <property type="component" value="Unassembled WGS sequence"/>
</dbReference>
<reference evidence="5 8" key="2">
    <citation type="submission" date="2019-07" db="EMBL/GenBank/DDBJ databases">
        <title>Whole genome shotgun sequence of Halomonas cupida NBRC 102219.</title>
        <authorList>
            <person name="Hosoyama A."/>
            <person name="Uohara A."/>
            <person name="Ohji S."/>
            <person name="Ichikawa N."/>
        </authorList>
    </citation>
    <scope>NUCLEOTIDE SEQUENCE [LARGE SCALE GENOMIC DNA]</scope>
    <source>
        <strain evidence="5 8">NBRC 102219</strain>
    </source>
</reference>
<dbReference type="InterPro" id="IPR029025">
    <property type="entry name" value="T3SS_substrate_exporter_C"/>
</dbReference>
<dbReference type="InterPro" id="IPR006135">
    <property type="entry name" value="T3SS_substrate_exporter"/>
</dbReference>
<evidence type="ECO:0000256" key="3">
    <source>
        <dbReference type="ARBA" id="ARBA00023225"/>
    </source>
</evidence>
<gene>
    <name evidence="5" type="ORF">HCU01_16060</name>
    <name evidence="6" type="ORF">SAMN05660971_02197</name>
</gene>
<dbReference type="Gene3D" id="3.40.1690.10">
    <property type="entry name" value="secretion proteins EscU"/>
    <property type="match status" value="1"/>
</dbReference>
<dbReference type="EMBL" id="BJXU01000052">
    <property type="protein sequence ID" value="GEN23657.1"/>
    <property type="molecule type" value="Genomic_DNA"/>
</dbReference>
<evidence type="ECO:0000256" key="1">
    <source>
        <dbReference type="ARBA" id="ARBA00010690"/>
    </source>
</evidence>
<organism evidence="6 7">
    <name type="scientific">Halomonas cupida</name>
    <dbReference type="NCBI Taxonomy" id="44933"/>
    <lineage>
        <taxon>Bacteria</taxon>
        <taxon>Pseudomonadati</taxon>
        <taxon>Pseudomonadota</taxon>
        <taxon>Gammaproteobacteria</taxon>
        <taxon>Oceanospirillales</taxon>
        <taxon>Halomonadaceae</taxon>
        <taxon>Halomonas</taxon>
    </lineage>
</organism>
<keyword evidence="6" id="KW-0969">Cilium</keyword>
<keyword evidence="3" id="KW-0653">Protein transport</keyword>
<dbReference type="Proteomes" id="UP000184123">
    <property type="component" value="Unassembled WGS sequence"/>
</dbReference>
<dbReference type="GO" id="GO:0005886">
    <property type="term" value="C:plasma membrane"/>
    <property type="evidence" value="ECO:0007669"/>
    <property type="project" value="TreeGrafter"/>
</dbReference>
<evidence type="ECO:0000256" key="2">
    <source>
        <dbReference type="ARBA" id="ARBA00021622"/>
    </source>
</evidence>
<keyword evidence="3" id="KW-1006">Bacterial flagellum protein export</keyword>
<keyword evidence="8" id="KW-1185">Reference proteome</keyword>
<dbReference type="OrthoDB" id="5244399at2"/>
<comment type="similarity">
    <text evidence="1">Belongs to the type III secretion exporter family.</text>
</comment>
<dbReference type="SUPFAM" id="SSF160544">
    <property type="entry name" value="EscU C-terminal domain-like"/>
    <property type="match status" value="1"/>
</dbReference>
<keyword evidence="6" id="KW-0282">Flagellum</keyword>
<dbReference type="GO" id="GO:0009306">
    <property type="term" value="P:protein secretion"/>
    <property type="evidence" value="ECO:0007669"/>
    <property type="project" value="InterPro"/>
</dbReference>
<evidence type="ECO:0000313" key="6">
    <source>
        <dbReference type="EMBL" id="SHM11472.1"/>
    </source>
</evidence>
<name>A0A1M7G522_9GAMM</name>
<dbReference type="RefSeq" id="WP_073435241.1">
    <property type="nucleotide sequence ID" value="NZ_BJXU01000052.1"/>
</dbReference>
<comment type="function">
    <text evidence="4">Required for formation of the rod structure in the basal body of the flagellar apparatus. Together with FliI and FliH, may constitute the export apparatus of flagellin.</text>
</comment>